<evidence type="ECO:0000256" key="11">
    <source>
        <dbReference type="ARBA" id="ARBA00023136"/>
    </source>
</evidence>
<evidence type="ECO:0000256" key="3">
    <source>
        <dbReference type="ARBA" id="ARBA00022676"/>
    </source>
</evidence>
<keyword evidence="4" id="KW-0808">Transferase</keyword>
<comment type="subcellular location">
    <subcellularLocation>
        <location evidence="2">Endoplasmic reticulum membrane</location>
        <topology evidence="2">Single-pass type II membrane protein</topology>
    </subcellularLocation>
    <subcellularLocation>
        <location evidence="1">Golgi apparatus membrane</location>
        <topology evidence="1">Single-pass type II membrane protein</topology>
    </subcellularLocation>
</comment>
<keyword evidence="7" id="KW-0256">Endoplasmic reticulum</keyword>
<keyword evidence="13" id="KW-0325">Glycoprotein</keyword>
<evidence type="ECO:0000256" key="9">
    <source>
        <dbReference type="ARBA" id="ARBA00022989"/>
    </source>
</evidence>
<keyword evidence="9" id="KW-1133">Transmembrane helix</keyword>
<name>A0ABT5VEB0_9BACI</name>
<evidence type="ECO:0000313" key="15">
    <source>
        <dbReference type="EMBL" id="MDE5413800.1"/>
    </source>
</evidence>
<keyword evidence="16" id="KW-1185">Reference proteome</keyword>
<dbReference type="Proteomes" id="UP001148125">
    <property type="component" value="Unassembled WGS sequence"/>
</dbReference>
<dbReference type="PANTHER" id="PTHR46025">
    <property type="entry name" value="XYLOSYLTRANSFERASE OXT"/>
    <property type="match status" value="1"/>
</dbReference>
<evidence type="ECO:0000256" key="14">
    <source>
        <dbReference type="ARBA" id="ARBA00042865"/>
    </source>
</evidence>
<dbReference type="InterPro" id="IPR043538">
    <property type="entry name" value="XYLT"/>
</dbReference>
<dbReference type="EMBL" id="JAOTPO010000006">
    <property type="protein sequence ID" value="MDE5413800.1"/>
    <property type="molecule type" value="Genomic_DNA"/>
</dbReference>
<keyword evidence="10" id="KW-0333">Golgi apparatus</keyword>
<evidence type="ECO:0000256" key="13">
    <source>
        <dbReference type="ARBA" id="ARBA00023180"/>
    </source>
</evidence>
<sequence>MRKETGMKIAYIILAHNKPEQLIRLINRLNEEDITFIIHYDKNSPDSEFGELKDFFSNYNNIYFSERIKCYWGGINLVRATLGCLSLLQKENIQYDYASLLSGQDYPLFSNSKIKEFFYQNKGKQFMQYFKPINVWKNEDRIRYYYFNNYNIRGNSFKKFVFSNFNRIIKKLNIRRYYYPFEEFYGGSQWWSLSKDCINYILDYTRQNGKAVSFFKYVFIPDEIFFQTIILNSDFKELVVNNHLRYIDWSSDPAPKVLGKEDLNLLINSNKLFARKFDCNKDSEVLDLIDEICEGKKLKI</sequence>
<keyword evidence="11" id="KW-0472">Membrane</keyword>
<proteinExistence type="predicted"/>
<evidence type="ECO:0000256" key="5">
    <source>
        <dbReference type="ARBA" id="ARBA00022692"/>
    </source>
</evidence>
<evidence type="ECO:0000256" key="6">
    <source>
        <dbReference type="ARBA" id="ARBA00022723"/>
    </source>
</evidence>
<dbReference type="InterPro" id="IPR003406">
    <property type="entry name" value="Glyco_trans_14"/>
</dbReference>
<evidence type="ECO:0000256" key="1">
    <source>
        <dbReference type="ARBA" id="ARBA00004323"/>
    </source>
</evidence>
<evidence type="ECO:0000256" key="7">
    <source>
        <dbReference type="ARBA" id="ARBA00022824"/>
    </source>
</evidence>
<keyword evidence="8" id="KW-0735">Signal-anchor</keyword>
<keyword evidence="3" id="KW-0328">Glycosyltransferase</keyword>
<dbReference type="RefSeq" id="WP_275118419.1">
    <property type="nucleotide sequence ID" value="NZ_JAOTPO010000006.1"/>
</dbReference>
<keyword evidence="5" id="KW-0812">Transmembrane</keyword>
<organism evidence="15 16">
    <name type="scientific">Alkalihalobacterium chitinilyticum</name>
    <dbReference type="NCBI Taxonomy" id="2980103"/>
    <lineage>
        <taxon>Bacteria</taxon>
        <taxon>Bacillati</taxon>
        <taxon>Bacillota</taxon>
        <taxon>Bacilli</taxon>
        <taxon>Bacillales</taxon>
        <taxon>Bacillaceae</taxon>
        <taxon>Alkalihalobacterium</taxon>
    </lineage>
</organism>
<evidence type="ECO:0000256" key="2">
    <source>
        <dbReference type="ARBA" id="ARBA00004648"/>
    </source>
</evidence>
<keyword evidence="12" id="KW-1015">Disulfide bond</keyword>
<evidence type="ECO:0000313" key="16">
    <source>
        <dbReference type="Proteomes" id="UP001148125"/>
    </source>
</evidence>
<comment type="caution">
    <text evidence="15">The sequence shown here is derived from an EMBL/GenBank/DDBJ whole genome shotgun (WGS) entry which is preliminary data.</text>
</comment>
<accession>A0ABT5VEB0</accession>
<evidence type="ECO:0000256" key="4">
    <source>
        <dbReference type="ARBA" id="ARBA00022679"/>
    </source>
</evidence>
<dbReference type="PANTHER" id="PTHR46025:SF3">
    <property type="entry name" value="XYLOSYLTRANSFERASE OXT"/>
    <property type="match status" value="1"/>
</dbReference>
<keyword evidence="6" id="KW-0479">Metal-binding</keyword>
<evidence type="ECO:0000256" key="10">
    <source>
        <dbReference type="ARBA" id="ARBA00023034"/>
    </source>
</evidence>
<evidence type="ECO:0000256" key="12">
    <source>
        <dbReference type="ARBA" id="ARBA00023157"/>
    </source>
</evidence>
<gene>
    <name evidence="15" type="ORF">N7Z68_10415</name>
</gene>
<evidence type="ECO:0000256" key="8">
    <source>
        <dbReference type="ARBA" id="ARBA00022968"/>
    </source>
</evidence>
<protein>
    <recommendedName>
        <fullName evidence="14">Peptide O-xylosyltransferase</fullName>
    </recommendedName>
</protein>
<dbReference type="Pfam" id="PF02485">
    <property type="entry name" value="Branch"/>
    <property type="match status" value="1"/>
</dbReference>
<reference evidence="15" key="1">
    <citation type="submission" date="2024-05" db="EMBL/GenBank/DDBJ databases">
        <title>Alkalihalobacillus sp. strain MEB203 novel alkaliphilic bacterium from Lonar Lake, India.</title>
        <authorList>
            <person name="Joshi A."/>
            <person name="Thite S."/>
            <person name="Mengade P."/>
        </authorList>
    </citation>
    <scope>NUCLEOTIDE SEQUENCE</scope>
    <source>
        <strain evidence="15">MEB 203</strain>
    </source>
</reference>